<evidence type="ECO:0000313" key="2">
    <source>
        <dbReference type="EMBL" id="JAV46517.1"/>
    </source>
</evidence>
<evidence type="ECO:0000256" key="1">
    <source>
        <dbReference type="SAM" id="SignalP"/>
    </source>
</evidence>
<dbReference type="Pfam" id="PF07253">
    <property type="entry name" value="Gypsy"/>
    <property type="match status" value="1"/>
</dbReference>
<dbReference type="VEuPathDB" id="VectorBase:AALFPA_077837"/>
<dbReference type="InterPro" id="IPR009882">
    <property type="entry name" value="Gypsy"/>
</dbReference>
<dbReference type="AlphaFoldDB" id="A0A1W7R5R6"/>
<dbReference type="VEuPathDB" id="VectorBase:AALC636_021248"/>
<feature type="chain" id="PRO_5012958634" evidence="1">
    <location>
        <begin position="20"/>
        <end position="444"/>
    </location>
</feature>
<reference evidence="2" key="1">
    <citation type="submission" date="2016-03" db="EMBL/GenBank/DDBJ databases">
        <title>RNAseq analyses of the sensorial organs of adult female Aedes albopictus.</title>
        <authorList>
            <person name="Fabrizio L."/>
            <person name="Ribeiro J.M."/>
            <person name="Arca B."/>
        </authorList>
    </citation>
    <scope>NUCLEOTIDE SEQUENCE</scope>
</reference>
<organism evidence="2">
    <name type="scientific">Aedes albopictus</name>
    <name type="common">Asian tiger mosquito</name>
    <name type="synonym">Stegomyia albopicta</name>
    <dbReference type="NCBI Taxonomy" id="7160"/>
    <lineage>
        <taxon>Eukaryota</taxon>
        <taxon>Metazoa</taxon>
        <taxon>Ecdysozoa</taxon>
        <taxon>Arthropoda</taxon>
        <taxon>Hexapoda</taxon>
        <taxon>Insecta</taxon>
        <taxon>Pterygota</taxon>
        <taxon>Neoptera</taxon>
        <taxon>Endopterygota</taxon>
        <taxon>Diptera</taxon>
        <taxon>Nematocera</taxon>
        <taxon>Culicoidea</taxon>
        <taxon>Culicidae</taxon>
        <taxon>Culicinae</taxon>
        <taxon>Aedini</taxon>
        <taxon>Aedes</taxon>
        <taxon>Stegomyia</taxon>
    </lineage>
</organism>
<accession>A0A1W7R5R6</accession>
<feature type="signal peptide" evidence="1">
    <location>
        <begin position="1"/>
        <end position="19"/>
    </location>
</feature>
<dbReference type="VEuPathDB" id="VectorBase:AALF018987"/>
<keyword evidence="1" id="KW-0732">Signal</keyword>
<name>A0A1W7R5R6_AEDAL</name>
<dbReference type="EMBL" id="GEHC01001128">
    <property type="protein sequence ID" value="JAV46517.1"/>
    <property type="molecule type" value="Transcribed_RNA"/>
</dbReference>
<proteinExistence type="predicted"/>
<protein>
    <submittedName>
        <fullName evidence="2">Putative retrovirus-related env polyprotein from transposon gypsy</fullName>
    </submittedName>
</protein>
<sequence length="444" mass="51423">MFTLLHILLITFTVSITRASIQIHDLQRNPGLLTIQNGNCMIKTGHHKIYHEIDLDKYEPLLDRINTIINGLKIFPNFKDMTDLLTNRYLAVVKQFENLYPRKREKRGLFNFLGSGIKAITGNLDENDFIQINRDINELRVAKNRLIRENNVQIEINRHLQARINEIIKTVNQQQEIITKQIIAARQDLINSRNINQNFTALRQVFKISHHLELIKTHFDNIFETIQLAKLNVISKNFLEPQEMKFVTDRLEEQNITLISVDQAYEFLGIKALYKASKIYFIILVPHVEPQTFNKFILEPLPIGDREIKLPAPQAITSRDATYFINGPCQLIEQNTLCDLKELINVSNDRCFSKLLNGLSANCVFTETSINEDIKRLTDNHVVIKNAKTINFTTDCQLSNRVLSGTFLIYFNNCSVKLNNRNFSSYEYHGNAPPRSCTPRRTTH</sequence>